<evidence type="ECO:0000313" key="7">
    <source>
        <dbReference type="EMBL" id="KXZ59727.1"/>
    </source>
</evidence>
<dbReference type="SUPFAM" id="SSF55174">
    <property type="entry name" value="Alpha-L RNA-binding motif"/>
    <property type="match status" value="1"/>
</dbReference>
<comment type="caution">
    <text evidence="7">The sequence shown here is derived from an EMBL/GenBank/DDBJ whole genome shotgun (WGS) entry which is preliminary data.</text>
</comment>
<reference evidence="7 10" key="1">
    <citation type="submission" date="2016-01" db="EMBL/GenBank/DDBJ databases">
        <title>Use of Whole Genome Sequencing to ascertain that Brevibacterium massiliense (Roux, Raoult 2009) is a later heterotypic synonym of Brevibacterium ravenspurgense (Mages 2008).</title>
        <authorList>
            <person name="Bernier A.-M."/>
            <person name="Burdz T."/>
            <person name="Huynh C."/>
            <person name="Pachecho A.L."/>
            <person name="Wiebe D."/>
            <person name="Bonner C."/>
            <person name="Bernard K."/>
        </authorList>
    </citation>
    <scope>NUCLEOTIDE SEQUENCE [LARGE SCALE GENOMIC DNA]</scope>
    <source>
        <strain evidence="7 10">CCUG56047</strain>
    </source>
</reference>
<feature type="domain" description="RNA-binding S4" evidence="6">
    <location>
        <begin position="12"/>
        <end position="76"/>
    </location>
</feature>
<dbReference type="CDD" id="cd00165">
    <property type="entry name" value="S4"/>
    <property type="match status" value="1"/>
</dbReference>
<evidence type="ECO:0000313" key="8">
    <source>
        <dbReference type="EMBL" id="PKY70241.1"/>
    </source>
</evidence>
<name>A0A150HC55_9MICO</name>
<evidence type="ECO:0000256" key="2">
    <source>
        <dbReference type="ARBA" id="ARBA00022884"/>
    </source>
</evidence>
<dbReference type="Proteomes" id="UP000242755">
    <property type="component" value="Unassembled WGS sequence"/>
</dbReference>
<evidence type="ECO:0000259" key="6">
    <source>
        <dbReference type="SMART" id="SM00363"/>
    </source>
</evidence>
<proteinExistence type="inferred from homology"/>
<organism evidence="7 10">
    <name type="scientific">Brevibacterium ravenspurgense</name>
    <dbReference type="NCBI Taxonomy" id="479117"/>
    <lineage>
        <taxon>Bacteria</taxon>
        <taxon>Bacillati</taxon>
        <taxon>Actinomycetota</taxon>
        <taxon>Actinomycetes</taxon>
        <taxon>Micrococcales</taxon>
        <taxon>Brevibacteriaceae</taxon>
        <taxon>Brevibacterium</taxon>
    </lineage>
</organism>
<reference evidence="8 9" key="2">
    <citation type="submission" date="2017-12" db="EMBL/GenBank/DDBJ databases">
        <title>Phylogenetic diversity of female urinary microbiome.</title>
        <authorList>
            <person name="Thomas-White K."/>
            <person name="Wolfe A.J."/>
        </authorList>
    </citation>
    <scope>NUCLEOTIDE SEQUENCE [LARGE SCALE GENOMIC DNA]</scope>
    <source>
        <strain evidence="8 9">UMB0426</strain>
    </source>
</reference>
<dbReference type="Proteomes" id="UP000243589">
    <property type="component" value="Unassembled WGS sequence"/>
</dbReference>
<dbReference type="GO" id="GO:0043023">
    <property type="term" value="F:ribosomal large subunit binding"/>
    <property type="evidence" value="ECO:0007669"/>
    <property type="project" value="InterPro"/>
</dbReference>
<dbReference type="EMBL" id="LQQC01000002">
    <property type="protein sequence ID" value="KXZ59727.1"/>
    <property type="molecule type" value="Genomic_DNA"/>
</dbReference>
<keyword evidence="7" id="KW-0346">Stress response</keyword>
<evidence type="ECO:0000313" key="9">
    <source>
        <dbReference type="Proteomes" id="UP000242755"/>
    </source>
</evidence>
<evidence type="ECO:0000256" key="1">
    <source>
        <dbReference type="ARBA" id="ARBA00008396"/>
    </source>
</evidence>
<dbReference type="InterPro" id="IPR002942">
    <property type="entry name" value="S4_RNA-bd"/>
</dbReference>
<evidence type="ECO:0000313" key="10">
    <source>
        <dbReference type="Proteomes" id="UP000243589"/>
    </source>
</evidence>
<evidence type="ECO:0000256" key="3">
    <source>
        <dbReference type="ARBA" id="ARBA00023125"/>
    </source>
</evidence>
<feature type="compositionally biased region" description="Basic and acidic residues" evidence="5">
    <location>
        <begin position="119"/>
        <end position="130"/>
    </location>
</feature>
<accession>A0A150HC55</accession>
<evidence type="ECO:0000256" key="4">
    <source>
        <dbReference type="PROSITE-ProRule" id="PRU00182"/>
    </source>
</evidence>
<dbReference type="GO" id="GO:0003677">
    <property type="term" value="F:DNA binding"/>
    <property type="evidence" value="ECO:0007669"/>
    <property type="project" value="UniProtKB-KW"/>
</dbReference>
<dbReference type="GO" id="GO:0003727">
    <property type="term" value="F:single-stranded RNA binding"/>
    <property type="evidence" value="ECO:0007669"/>
    <property type="project" value="InterPro"/>
</dbReference>
<keyword evidence="2 4" id="KW-0694">RNA-binding</keyword>
<dbReference type="InterPro" id="IPR036986">
    <property type="entry name" value="S4_RNA-bd_sf"/>
</dbReference>
<dbReference type="SMART" id="SM00363">
    <property type="entry name" value="S4"/>
    <property type="match status" value="1"/>
</dbReference>
<dbReference type="PROSITE" id="PS50889">
    <property type="entry name" value="S4"/>
    <property type="match status" value="1"/>
</dbReference>
<dbReference type="InterPro" id="IPR025708">
    <property type="entry name" value="HSP15"/>
</dbReference>
<dbReference type="STRING" id="1176165.GCA_001584405_00500"/>
<dbReference type="GO" id="GO:0034605">
    <property type="term" value="P:cellular response to heat"/>
    <property type="evidence" value="ECO:0007669"/>
    <property type="project" value="InterPro"/>
</dbReference>
<comment type="similarity">
    <text evidence="1">Belongs to the HSP15 family.</text>
</comment>
<evidence type="ECO:0000256" key="5">
    <source>
        <dbReference type="SAM" id="MobiDB-lite"/>
    </source>
</evidence>
<protein>
    <submittedName>
        <fullName evidence="7">Heat shock protein 15</fullName>
    </submittedName>
    <submittedName>
        <fullName evidence="8">RNA-binding S4 domain-containing protein</fullName>
    </submittedName>
</protein>
<keyword evidence="3" id="KW-0238">DNA-binding</keyword>
<keyword evidence="10" id="KW-1185">Reference proteome</keyword>
<dbReference type="PIRSF" id="PIRSF016821">
    <property type="entry name" value="HSP15"/>
    <property type="match status" value="1"/>
</dbReference>
<dbReference type="Pfam" id="PF01479">
    <property type="entry name" value="S4"/>
    <property type="match status" value="1"/>
</dbReference>
<dbReference type="Gene3D" id="3.10.290.10">
    <property type="entry name" value="RNA-binding S4 domain"/>
    <property type="match status" value="1"/>
</dbReference>
<dbReference type="AlphaFoldDB" id="A0A150HC55"/>
<sequence>MPELSFDAGTSQRIDVWLWCVRAFKTRSLAQKQIKSGHVRIDGDRAKPSDKVKIGQVVVIRRPGAERVLTVQGFLDTRGPASMAAACYIDTSPPPNPLLRAPVPKREKGAGRPTKKDRRAWDRLRGRTSR</sequence>
<dbReference type="RefSeq" id="WP_019174854.1">
    <property type="nucleotide sequence ID" value="NZ_JAKRCZ010000004.1"/>
</dbReference>
<dbReference type="EMBL" id="PKGO01000005">
    <property type="protein sequence ID" value="PKY70241.1"/>
    <property type="molecule type" value="Genomic_DNA"/>
</dbReference>
<dbReference type="PATRIC" id="fig|479117.4.peg.196"/>
<gene>
    <name evidence="7" type="primary">hslR</name>
    <name evidence="7" type="ORF">Bravens_00199</name>
    <name evidence="8" type="ORF">CYJ40_05805</name>
</gene>
<feature type="region of interest" description="Disordered" evidence="5">
    <location>
        <begin position="91"/>
        <end position="130"/>
    </location>
</feature>